<comment type="caution">
    <text evidence="4">The sequence shown here is derived from an EMBL/GenBank/DDBJ whole genome shotgun (WGS) entry which is preliminary data.</text>
</comment>
<dbReference type="InterPro" id="IPR029069">
    <property type="entry name" value="HotDog_dom_sf"/>
</dbReference>
<evidence type="ECO:0000313" key="5">
    <source>
        <dbReference type="Proteomes" id="UP000664288"/>
    </source>
</evidence>
<dbReference type="InterPro" id="IPR006683">
    <property type="entry name" value="Thioestr_dom"/>
</dbReference>
<dbReference type="PANTHER" id="PTHR21660">
    <property type="entry name" value="THIOESTERASE SUPERFAMILY MEMBER-RELATED"/>
    <property type="match status" value="1"/>
</dbReference>
<feature type="domain" description="Thioesterase" evidence="3">
    <location>
        <begin position="52"/>
        <end position="127"/>
    </location>
</feature>
<dbReference type="Pfam" id="PF03061">
    <property type="entry name" value="4HBT"/>
    <property type="match status" value="1"/>
</dbReference>
<comment type="similarity">
    <text evidence="1">Belongs to the thioesterase PaaI family.</text>
</comment>
<keyword evidence="2" id="KW-0378">Hydrolase</keyword>
<evidence type="ECO:0000259" key="3">
    <source>
        <dbReference type="Pfam" id="PF03061"/>
    </source>
</evidence>
<proteinExistence type="inferred from homology"/>
<reference evidence="4 5" key="1">
    <citation type="submission" date="2021-03" db="EMBL/GenBank/DDBJ databases">
        <title>Whole genome sequence of Jiella sp. MQZ13P-4.</title>
        <authorList>
            <person name="Tuo L."/>
        </authorList>
    </citation>
    <scope>NUCLEOTIDE SEQUENCE [LARGE SCALE GENOMIC DNA]</scope>
    <source>
        <strain evidence="4 5">MQZ13P-4</strain>
    </source>
</reference>
<dbReference type="InterPro" id="IPR039298">
    <property type="entry name" value="ACOT13"/>
</dbReference>
<dbReference type="EMBL" id="JAFMPY010000001">
    <property type="protein sequence ID" value="MBO0902295.1"/>
    <property type="molecule type" value="Genomic_DNA"/>
</dbReference>
<protein>
    <submittedName>
        <fullName evidence="4">PaaI family thioesterase</fullName>
    </submittedName>
</protein>
<keyword evidence="5" id="KW-1185">Reference proteome</keyword>
<dbReference type="NCBIfam" id="TIGR00369">
    <property type="entry name" value="unchar_dom_1"/>
    <property type="match status" value="1"/>
</dbReference>
<gene>
    <name evidence="4" type="ORF">J1C47_01455</name>
</gene>
<dbReference type="SUPFAM" id="SSF54637">
    <property type="entry name" value="Thioesterase/thiol ester dehydrase-isomerase"/>
    <property type="match status" value="1"/>
</dbReference>
<dbReference type="InterPro" id="IPR003736">
    <property type="entry name" value="PAAI_dom"/>
</dbReference>
<evidence type="ECO:0000256" key="2">
    <source>
        <dbReference type="ARBA" id="ARBA00022801"/>
    </source>
</evidence>
<dbReference type="CDD" id="cd03443">
    <property type="entry name" value="PaaI_thioesterase"/>
    <property type="match status" value="1"/>
</dbReference>
<dbReference type="Proteomes" id="UP000664288">
    <property type="component" value="Unassembled WGS sequence"/>
</dbReference>
<evidence type="ECO:0000256" key="1">
    <source>
        <dbReference type="ARBA" id="ARBA00008324"/>
    </source>
</evidence>
<accession>A0ABS3IY22</accession>
<dbReference type="Gene3D" id="3.10.129.10">
    <property type="entry name" value="Hotdog Thioesterase"/>
    <property type="match status" value="1"/>
</dbReference>
<name>A0ABS3IY22_9HYPH</name>
<dbReference type="PANTHER" id="PTHR21660:SF1">
    <property type="entry name" value="ACYL-COENZYME A THIOESTERASE 13"/>
    <property type="match status" value="1"/>
</dbReference>
<evidence type="ECO:0000313" key="4">
    <source>
        <dbReference type="EMBL" id="MBO0902295.1"/>
    </source>
</evidence>
<organism evidence="4 5">
    <name type="scientific">Jiella sonneratiae</name>
    <dbReference type="NCBI Taxonomy" id="2816856"/>
    <lineage>
        <taxon>Bacteria</taxon>
        <taxon>Pseudomonadati</taxon>
        <taxon>Pseudomonadota</taxon>
        <taxon>Alphaproteobacteria</taxon>
        <taxon>Hyphomicrobiales</taxon>
        <taxon>Aurantimonadaceae</taxon>
        <taxon>Jiella</taxon>
    </lineage>
</organism>
<sequence length="165" mass="17284">MQPVMTVEALREFLRDGFPQVMGPDSGFSVDRVGEGFVVMKLLAAERHLRPGGTVSGPTLFTLADVAAYVAILAHIGPVALAVTTNMSINFLIKPPPGTLVAKASILKLGKRLAVCEVAIAGEDDGTTVCHAVATYSIPPSGSNLTFESRSGEASYQVSNSKNPL</sequence>